<gene>
    <name evidence="2" type="ORF">FB558_0143</name>
</gene>
<name>A0A543DVP9_9PSEU</name>
<evidence type="ECO:0008006" key="4">
    <source>
        <dbReference type="Google" id="ProtNLM"/>
    </source>
</evidence>
<accession>A0A543DVP9</accession>
<comment type="caution">
    <text evidence="2">The sequence shown here is derived from an EMBL/GenBank/DDBJ whole genome shotgun (WGS) entry which is preliminary data.</text>
</comment>
<reference evidence="2 3" key="1">
    <citation type="submission" date="2019-06" db="EMBL/GenBank/DDBJ databases">
        <title>Sequencing the genomes of 1000 actinobacteria strains.</title>
        <authorList>
            <person name="Klenk H.-P."/>
        </authorList>
    </citation>
    <scope>NUCLEOTIDE SEQUENCE [LARGE SCALE GENOMIC DNA]</scope>
    <source>
        <strain evidence="2 3">DSM 45301</strain>
    </source>
</reference>
<evidence type="ECO:0000313" key="2">
    <source>
        <dbReference type="EMBL" id="TQM13407.1"/>
    </source>
</evidence>
<organism evidence="2 3">
    <name type="scientific">Pseudonocardia kunmingensis</name>
    <dbReference type="NCBI Taxonomy" id="630975"/>
    <lineage>
        <taxon>Bacteria</taxon>
        <taxon>Bacillati</taxon>
        <taxon>Actinomycetota</taxon>
        <taxon>Actinomycetes</taxon>
        <taxon>Pseudonocardiales</taxon>
        <taxon>Pseudonocardiaceae</taxon>
        <taxon>Pseudonocardia</taxon>
    </lineage>
</organism>
<dbReference type="EMBL" id="VFPA01000001">
    <property type="protein sequence ID" value="TQM13407.1"/>
    <property type="molecule type" value="Genomic_DNA"/>
</dbReference>
<evidence type="ECO:0000256" key="1">
    <source>
        <dbReference type="SAM" id="MobiDB-lite"/>
    </source>
</evidence>
<proteinExistence type="predicted"/>
<evidence type="ECO:0000313" key="3">
    <source>
        <dbReference type="Proteomes" id="UP000315677"/>
    </source>
</evidence>
<keyword evidence="3" id="KW-1185">Reference proteome</keyword>
<sequence>MTPVPSPATSPVTNPTGLPWTAPQVPVDTEIEALAADWVRAYDQVEHLMRARDWLVHLDPAATVEMRLAAMTHDIERMFPGGPRLDHATTEWDDPFYLYPHSLRSAEAVGVWLGGLGRAASGVRLSEVRRLIGLHEVGGLQGADAVQAGDSLSFLETLAGLTRDWVLSGACPRDKAIAKLRYMAERVHLPQATELAAPLLEWAIDQLPAQGAGSEGSRR</sequence>
<dbReference type="AlphaFoldDB" id="A0A543DVP9"/>
<feature type="region of interest" description="Disordered" evidence="1">
    <location>
        <begin position="1"/>
        <end position="23"/>
    </location>
</feature>
<dbReference type="Proteomes" id="UP000315677">
    <property type="component" value="Unassembled WGS sequence"/>
</dbReference>
<protein>
    <recommendedName>
        <fullName evidence="4">HD domain-containing protein</fullName>
    </recommendedName>
</protein>